<comment type="caution">
    <text evidence="4">The sequence shown here is derived from an EMBL/GenBank/DDBJ whole genome shotgun (WGS) entry which is preliminary data.</text>
</comment>
<dbReference type="EMBL" id="BPRH01003725">
    <property type="protein sequence ID" value="GJF10465.1"/>
    <property type="molecule type" value="Genomic_DNA"/>
</dbReference>
<keyword evidence="2" id="KW-0472">Membrane</keyword>
<evidence type="ECO:0000313" key="5">
    <source>
        <dbReference type="Proteomes" id="UP001060504"/>
    </source>
</evidence>
<evidence type="ECO:0000256" key="2">
    <source>
        <dbReference type="SAM" id="Phobius"/>
    </source>
</evidence>
<dbReference type="Pfam" id="PF07987">
    <property type="entry name" value="DUF1775"/>
    <property type="match status" value="1"/>
</dbReference>
<keyword evidence="2" id="KW-1133">Transmembrane helix</keyword>
<dbReference type="InterPro" id="IPR038507">
    <property type="entry name" value="YcnI-like_sf"/>
</dbReference>
<evidence type="ECO:0000256" key="1">
    <source>
        <dbReference type="SAM" id="MobiDB-lite"/>
    </source>
</evidence>
<dbReference type="Gene3D" id="2.60.40.2230">
    <property type="entry name" value="Uncharacterised protein YcnI-like PF07987, DUF1775"/>
    <property type="match status" value="1"/>
</dbReference>
<gene>
    <name evidence="4" type="ORF">NGTWS1702_35570</name>
</gene>
<reference evidence="4 5" key="1">
    <citation type="submission" date="2021-08" db="EMBL/GenBank/DDBJ databases">
        <title>Draft genome sequence of Mycolicibacterium sp. NGTWS1702 strain.</title>
        <authorList>
            <person name="Matsumoto M."/>
            <person name="Tang B.C.C."/>
            <person name="Machida Y."/>
            <person name="Matoyama H."/>
            <person name="Kishihara T."/>
            <person name="Sato S."/>
            <person name="Kondo I."/>
            <person name="Sano M."/>
            <person name="Kato G."/>
        </authorList>
    </citation>
    <scope>NUCLEOTIDE SEQUENCE [LARGE SCALE GENOMIC DNA]</scope>
    <source>
        <strain evidence="4 5">NGTWSNA01</strain>
    </source>
</reference>
<organism evidence="4 5">
    <name type="scientific">Mycolicibacterium cyprinidarum</name>
    <dbReference type="NCBI Taxonomy" id="2860311"/>
    <lineage>
        <taxon>Bacteria</taxon>
        <taxon>Bacillati</taxon>
        <taxon>Actinomycetota</taxon>
        <taxon>Actinomycetes</taxon>
        <taxon>Mycobacteriales</taxon>
        <taxon>Mycobacteriaceae</taxon>
        <taxon>Mycolicibacterium</taxon>
    </lineage>
</organism>
<feature type="domain" description="YncI copper-binding" evidence="3">
    <location>
        <begin position="5"/>
        <end position="150"/>
    </location>
</feature>
<feature type="transmembrane region" description="Helical" evidence="2">
    <location>
        <begin position="168"/>
        <end position="188"/>
    </location>
</feature>
<feature type="compositionally biased region" description="Polar residues" evidence="1">
    <location>
        <begin position="127"/>
        <end position="136"/>
    </location>
</feature>
<dbReference type="CDD" id="cd08545">
    <property type="entry name" value="YcnI_like"/>
    <property type="match status" value="1"/>
</dbReference>
<name>A0ABQ4V647_9MYCO</name>
<evidence type="ECO:0000313" key="4">
    <source>
        <dbReference type="EMBL" id="GJF10465.1"/>
    </source>
</evidence>
<keyword evidence="5" id="KW-1185">Reference proteome</keyword>
<dbReference type="Proteomes" id="UP001060504">
    <property type="component" value="Unassembled WGS sequence"/>
</dbReference>
<protein>
    <recommendedName>
        <fullName evidence="3">YncI copper-binding domain-containing protein</fullName>
    </recommendedName>
</protein>
<keyword evidence="2" id="KW-0812">Transmembrane</keyword>
<feature type="region of interest" description="Disordered" evidence="1">
    <location>
        <begin position="127"/>
        <end position="150"/>
    </location>
</feature>
<dbReference type="InterPro" id="IPR012533">
    <property type="entry name" value="YcnI-copper_dom"/>
</dbReference>
<sequence length="212" mass="21801">MAAAHINAELDGAGPGEFGLITLLVPTESGKADTVKLQVRIPDDVQLRTVRAQPVAGWSIDIAKRTIPPIYKDDGTPVTEVVDSVTWTTEGPGIEEGQFGQFALYVGPLPDETRLSLPTVQTFADGTADDWNQSANDSDDSEFPAPTVTIGASSVSGTGGGPGALLSALSWAALGFSVIAVALGVYAIDRARSQTSVATGSPATDESGTAND</sequence>
<evidence type="ECO:0000259" key="3">
    <source>
        <dbReference type="Pfam" id="PF07987"/>
    </source>
</evidence>
<proteinExistence type="predicted"/>
<accession>A0ABQ4V647</accession>